<dbReference type="Proteomes" id="UP000830671">
    <property type="component" value="Chromosome 1"/>
</dbReference>
<dbReference type="RefSeq" id="XP_049135329.1">
    <property type="nucleotide sequence ID" value="XM_049279372.1"/>
</dbReference>
<gene>
    <name evidence="2" type="ORF">CLUP02_00320</name>
</gene>
<dbReference type="AlphaFoldDB" id="A0A9Q8SAU1"/>
<feature type="compositionally biased region" description="Polar residues" evidence="1">
    <location>
        <begin position="315"/>
        <end position="361"/>
    </location>
</feature>
<reference evidence="2" key="1">
    <citation type="journal article" date="2021" name="Mol. Plant Microbe Interact.">
        <title>Complete Genome Sequence of the Plant-Pathogenic Fungus Colletotrichum lupini.</title>
        <authorList>
            <person name="Baroncelli R."/>
            <person name="Pensec F."/>
            <person name="Da Lio D."/>
            <person name="Boufleur T."/>
            <person name="Vicente I."/>
            <person name="Sarrocco S."/>
            <person name="Picot A."/>
            <person name="Baraldi E."/>
            <person name="Sukno S."/>
            <person name="Thon M."/>
            <person name="Le Floch G."/>
        </authorList>
    </citation>
    <scope>NUCLEOTIDE SEQUENCE</scope>
    <source>
        <strain evidence="2">IMI 504893</strain>
    </source>
</reference>
<feature type="region of interest" description="Disordered" evidence="1">
    <location>
        <begin position="494"/>
        <end position="516"/>
    </location>
</feature>
<sequence>MRGNFKGSQASDKLFSERRRPLVRPEASSPPRPLNEPTTTNIGVGNHRLSENRKRLRSQQERIPLAPRPKYRKGDPKGKLRGTGVSDAPRQVLGESKAAQSSLLNTAPQQIPPNPTLQDEKSLHNGNFKDFRIELKPRGVSSIRTLLKTNYDSACPETLLAYSAAKRLGLELIPGQPGKEYTVCTAFVYTTTKTFVRVHVRVPDFEAVLGDCNFAVVPDDVLGPVPFDIVVGRRQIDRLVTDCGLSRETLNDIDFNILRQRMSCPLNLSESLATLGMRLRFNHSELELKAIGTAPVPPRNLERMRTSSEFLQPGYQQQTNSFPSQQPSYYALTPSTSGAPRQSTPGTSISFAHQPSTSNNSKQDDTNLVAPKGPDDLQDDVVLKFGTADFDFGFSFEQPLREDTASGPSKSPAYSPNEQQQLGHLVVLGSSTDNCFETTTPMLQTQTPLGIPEASSMAAWTHNKTFRRSTSRGPTALREHQLPQVMVQEPFEDTIYSPRADPSSNDVLSPRYHSEG</sequence>
<feature type="region of interest" description="Disordered" evidence="1">
    <location>
        <begin position="1"/>
        <end position="91"/>
    </location>
</feature>
<feature type="region of interest" description="Disordered" evidence="1">
    <location>
        <begin position="315"/>
        <end position="376"/>
    </location>
</feature>
<protein>
    <submittedName>
        <fullName evidence="2">Uncharacterized protein</fullName>
    </submittedName>
</protein>
<evidence type="ECO:0000256" key="1">
    <source>
        <dbReference type="SAM" id="MobiDB-lite"/>
    </source>
</evidence>
<dbReference type="EMBL" id="CP019471">
    <property type="protein sequence ID" value="UQC73675.1"/>
    <property type="molecule type" value="Genomic_DNA"/>
</dbReference>
<dbReference type="GeneID" id="73334382"/>
<accession>A0A9Q8SAU1</accession>
<keyword evidence="3" id="KW-1185">Reference proteome</keyword>
<evidence type="ECO:0000313" key="2">
    <source>
        <dbReference type="EMBL" id="UQC73675.1"/>
    </source>
</evidence>
<proteinExistence type="predicted"/>
<organism evidence="2 3">
    <name type="scientific">Colletotrichum lupini</name>
    <dbReference type="NCBI Taxonomy" id="145971"/>
    <lineage>
        <taxon>Eukaryota</taxon>
        <taxon>Fungi</taxon>
        <taxon>Dikarya</taxon>
        <taxon>Ascomycota</taxon>
        <taxon>Pezizomycotina</taxon>
        <taxon>Sordariomycetes</taxon>
        <taxon>Hypocreomycetidae</taxon>
        <taxon>Glomerellales</taxon>
        <taxon>Glomerellaceae</taxon>
        <taxon>Colletotrichum</taxon>
        <taxon>Colletotrichum acutatum species complex</taxon>
    </lineage>
</organism>
<name>A0A9Q8SAU1_9PEZI</name>
<feature type="compositionally biased region" description="Polar residues" evidence="1">
    <location>
        <begin position="1"/>
        <end position="11"/>
    </location>
</feature>
<evidence type="ECO:0000313" key="3">
    <source>
        <dbReference type="Proteomes" id="UP000830671"/>
    </source>
</evidence>
<dbReference type="KEGG" id="clup:CLUP02_00320"/>